<evidence type="ECO:0000313" key="1">
    <source>
        <dbReference type="EMBL" id="CAG2213344.1"/>
    </source>
</evidence>
<dbReference type="Proteomes" id="UP000683360">
    <property type="component" value="Unassembled WGS sequence"/>
</dbReference>
<dbReference type="OrthoDB" id="6195074at2759"/>
<keyword evidence="2" id="KW-1185">Reference proteome</keyword>
<dbReference type="CDD" id="cd00037">
    <property type="entry name" value="CLECT"/>
    <property type="match status" value="1"/>
</dbReference>
<comment type="caution">
    <text evidence="1">The sequence shown here is derived from an EMBL/GenBank/DDBJ whole genome shotgun (WGS) entry which is preliminary data.</text>
</comment>
<evidence type="ECO:0008006" key="3">
    <source>
        <dbReference type="Google" id="ProtNLM"/>
    </source>
</evidence>
<dbReference type="Gene3D" id="3.10.100.10">
    <property type="entry name" value="Mannose-Binding Protein A, subunit A"/>
    <property type="match status" value="1"/>
</dbReference>
<name>A0A8S3S2X6_MYTED</name>
<dbReference type="InterPro" id="IPR016186">
    <property type="entry name" value="C-type_lectin-like/link_sf"/>
</dbReference>
<accession>A0A8S3S2X6</accession>
<reference evidence="1" key="1">
    <citation type="submission" date="2021-03" db="EMBL/GenBank/DDBJ databases">
        <authorList>
            <person name="Bekaert M."/>
        </authorList>
    </citation>
    <scope>NUCLEOTIDE SEQUENCE</scope>
</reference>
<protein>
    <recommendedName>
        <fullName evidence="3">C-type lectin domain-containing protein</fullName>
    </recommendedName>
</protein>
<proteinExistence type="predicted"/>
<evidence type="ECO:0000313" key="2">
    <source>
        <dbReference type="Proteomes" id="UP000683360"/>
    </source>
</evidence>
<dbReference type="InterPro" id="IPR016187">
    <property type="entry name" value="CTDL_fold"/>
</dbReference>
<dbReference type="AlphaFoldDB" id="A0A8S3S2X6"/>
<gene>
    <name evidence="1" type="ORF">MEDL_27283</name>
</gene>
<sequence>MLYCFEYCTFSALSGICIASNGTCGKKGVPCKETFGSEWTVNGKCCRKRPCCKCQVCPEKFDLLPTQANGTHCYYYGDSRIQWDAAQSSCASTPGAYMGTPNTVQEANDVRDGLIFGSTVWTGATFRVKDGNYTFSIENGTSFVNSVPYGEGKFDLFMIVHQKYHDTWIRQ</sequence>
<dbReference type="SUPFAM" id="SSF56436">
    <property type="entry name" value="C-type lectin-like"/>
    <property type="match status" value="1"/>
</dbReference>
<organism evidence="1 2">
    <name type="scientific">Mytilus edulis</name>
    <name type="common">Blue mussel</name>
    <dbReference type="NCBI Taxonomy" id="6550"/>
    <lineage>
        <taxon>Eukaryota</taxon>
        <taxon>Metazoa</taxon>
        <taxon>Spiralia</taxon>
        <taxon>Lophotrochozoa</taxon>
        <taxon>Mollusca</taxon>
        <taxon>Bivalvia</taxon>
        <taxon>Autobranchia</taxon>
        <taxon>Pteriomorphia</taxon>
        <taxon>Mytilida</taxon>
        <taxon>Mytiloidea</taxon>
        <taxon>Mytilidae</taxon>
        <taxon>Mytilinae</taxon>
        <taxon>Mytilus</taxon>
    </lineage>
</organism>
<dbReference type="EMBL" id="CAJPWZ010001349">
    <property type="protein sequence ID" value="CAG2213344.1"/>
    <property type="molecule type" value="Genomic_DNA"/>
</dbReference>